<name>A0A1H1LPL4_9ACTN</name>
<dbReference type="EMBL" id="LT629732">
    <property type="protein sequence ID" value="SDR76252.1"/>
    <property type="molecule type" value="Genomic_DNA"/>
</dbReference>
<dbReference type="RefSeq" id="WP_092650075.1">
    <property type="nucleotide sequence ID" value="NZ_LT629732.1"/>
</dbReference>
<dbReference type="InterPro" id="IPR056510">
    <property type="entry name" value="WapI"/>
</dbReference>
<dbReference type="AlphaFoldDB" id="A0A1H1LPL4"/>
<organism evidence="1 2">
    <name type="scientific">Actinopolymorpha singaporensis</name>
    <dbReference type="NCBI Taxonomy" id="117157"/>
    <lineage>
        <taxon>Bacteria</taxon>
        <taxon>Bacillati</taxon>
        <taxon>Actinomycetota</taxon>
        <taxon>Actinomycetes</taxon>
        <taxon>Propionibacteriales</taxon>
        <taxon>Actinopolymorphaceae</taxon>
        <taxon>Actinopolymorpha</taxon>
    </lineage>
</organism>
<dbReference type="OrthoDB" id="7210783at2"/>
<sequence>MAWIAGRVSLRTEERWEFRDPCLTMTEARDLATWLAEAAAGTVEVVQNPSEERILAFTEPVLAFSVAGRDDCEVVVRVHLSLEALPGLDTPSEAVVALPIRGLVALERR</sequence>
<evidence type="ECO:0000313" key="2">
    <source>
        <dbReference type="Proteomes" id="UP000198983"/>
    </source>
</evidence>
<evidence type="ECO:0000313" key="1">
    <source>
        <dbReference type="EMBL" id="SDR76252.1"/>
    </source>
</evidence>
<reference evidence="1 2" key="1">
    <citation type="submission" date="2016-10" db="EMBL/GenBank/DDBJ databases">
        <authorList>
            <person name="de Groot N.N."/>
        </authorList>
    </citation>
    <scope>NUCLEOTIDE SEQUENCE [LARGE SCALE GENOMIC DNA]</scope>
    <source>
        <strain evidence="1 2">DSM 22024</strain>
    </source>
</reference>
<accession>A0A1H1LPL4</accession>
<proteinExistence type="predicted"/>
<dbReference type="Pfam" id="PF24716">
    <property type="entry name" value="WapI"/>
    <property type="match status" value="1"/>
</dbReference>
<protein>
    <submittedName>
        <fullName evidence="1">Uncharacterized protein</fullName>
    </submittedName>
</protein>
<dbReference type="Proteomes" id="UP000198983">
    <property type="component" value="Chromosome I"/>
</dbReference>
<gene>
    <name evidence="1" type="ORF">SAMN04489717_0447</name>
</gene>
<keyword evidence="2" id="KW-1185">Reference proteome</keyword>